<gene>
    <name evidence="5" type="ORF">GCM10010170_031130</name>
</gene>
<dbReference type="Proteomes" id="UP001501444">
    <property type="component" value="Unassembled WGS sequence"/>
</dbReference>
<dbReference type="PROSITE" id="PS50853">
    <property type="entry name" value="FN3"/>
    <property type="match status" value="1"/>
</dbReference>
<reference evidence="5 6" key="1">
    <citation type="journal article" date="2019" name="Int. J. Syst. Evol. Microbiol.">
        <title>The Global Catalogue of Microorganisms (GCM) 10K type strain sequencing project: providing services to taxonomists for standard genome sequencing and annotation.</title>
        <authorList>
            <consortium name="The Broad Institute Genomics Platform"/>
            <consortium name="The Broad Institute Genome Sequencing Center for Infectious Disease"/>
            <person name="Wu L."/>
            <person name="Ma J."/>
        </authorList>
    </citation>
    <scope>NUCLEOTIDE SEQUENCE [LARGE SCALE GENOMIC DNA]</scope>
    <source>
        <strain evidence="5 6">JCM 3272</strain>
    </source>
</reference>
<keyword evidence="3" id="KW-0732">Signal</keyword>
<comment type="caution">
    <text evidence="5">The sequence shown here is derived from an EMBL/GenBank/DDBJ whole genome shotgun (WGS) entry which is preliminary data.</text>
</comment>
<accession>A0ABN3G6C2</accession>
<feature type="chain" id="PRO_5047278671" description="Fibronectin type-III domain-containing protein" evidence="3">
    <location>
        <begin position="28"/>
        <end position="1201"/>
    </location>
</feature>
<keyword evidence="6" id="KW-1185">Reference proteome</keyword>
<dbReference type="NCBIfam" id="NF047446">
    <property type="entry name" value="barrel_OmpL47"/>
    <property type="match status" value="1"/>
</dbReference>
<evidence type="ECO:0000256" key="1">
    <source>
        <dbReference type="ARBA" id="ARBA00023295"/>
    </source>
</evidence>
<keyword evidence="2" id="KW-0624">Polysaccharide degradation</keyword>
<evidence type="ECO:0000259" key="4">
    <source>
        <dbReference type="PROSITE" id="PS50853"/>
    </source>
</evidence>
<dbReference type="Pfam" id="PF00041">
    <property type="entry name" value="fn3"/>
    <property type="match status" value="1"/>
</dbReference>
<dbReference type="NCBIfam" id="NF038114">
    <property type="entry name" value="rightmost"/>
    <property type="match status" value="1"/>
</dbReference>
<protein>
    <recommendedName>
        <fullName evidence="4">Fibronectin type-III domain-containing protein</fullName>
    </recommendedName>
</protein>
<organism evidence="5 6">
    <name type="scientific">Dactylosporangium salmoneum</name>
    <dbReference type="NCBI Taxonomy" id="53361"/>
    <lineage>
        <taxon>Bacteria</taxon>
        <taxon>Bacillati</taxon>
        <taxon>Actinomycetota</taxon>
        <taxon>Actinomycetes</taxon>
        <taxon>Micromonosporales</taxon>
        <taxon>Micromonosporaceae</taxon>
        <taxon>Dactylosporangium</taxon>
    </lineage>
</organism>
<dbReference type="SMART" id="SM00060">
    <property type="entry name" value="FN3"/>
    <property type="match status" value="1"/>
</dbReference>
<dbReference type="InterPro" id="IPR036116">
    <property type="entry name" value="FN3_sf"/>
</dbReference>
<evidence type="ECO:0000313" key="5">
    <source>
        <dbReference type="EMBL" id="GAA2345128.1"/>
    </source>
</evidence>
<proteinExistence type="predicted"/>
<evidence type="ECO:0000256" key="2">
    <source>
        <dbReference type="ARBA" id="ARBA00023326"/>
    </source>
</evidence>
<keyword evidence="1" id="KW-0378">Hydrolase</keyword>
<dbReference type="Gene3D" id="3.30.1920.20">
    <property type="match status" value="1"/>
</dbReference>
<dbReference type="CDD" id="cd00063">
    <property type="entry name" value="FN3"/>
    <property type="match status" value="1"/>
</dbReference>
<dbReference type="InterPro" id="IPR058094">
    <property type="entry name" value="Ig-like_OmpL47-like"/>
</dbReference>
<dbReference type="Gene3D" id="2.60.40.10">
    <property type="entry name" value="Immunoglobulins"/>
    <property type="match status" value="1"/>
</dbReference>
<dbReference type="RefSeq" id="WP_344613075.1">
    <property type="nucleotide sequence ID" value="NZ_BAAARV010000024.1"/>
</dbReference>
<evidence type="ECO:0000256" key="3">
    <source>
        <dbReference type="SAM" id="SignalP"/>
    </source>
</evidence>
<dbReference type="InterPro" id="IPR003961">
    <property type="entry name" value="FN3_dom"/>
</dbReference>
<dbReference type="SUPFAM" id="SSF49265">
    <property type="entry name" value="Fibronectin type III"/>
    <property type="match status" value="1"/>
</dbReference>
<dbReference type="InterPro" id="IPR013783">
    <property type="entry name" value="Ig-like_fold"/>
</dbReference>
<keyword evidence="2" id="KW-0119">Carbohydrate metabolism</keyword>
<name>A0ABN3G6C2_9ACTN</name>
<keyword evidence="1" id="KW-0326">Glycosidase</keyword>
<feature type="signal peptide" evidence="3">
    <location>
        <begin position="1"/>
        <end position="27"/>
    </location>
</feature>
<evidence type="ECO:0000313" key="6">
    <source>
        <dbReference type="Proteomes" id="UP001501444"/>
    </source>
</evidence>
<dbReference type="EMBL" id="BAAARV010000024">
    <property type="protein sequence ID" value="GAA2345128.1"/>
    <property type="molecule type" value="Genomic_DNA"/>
</dbReference>
<sequence length="1201" mass="129054">MNILRGMVSSLCAAALVLAAPTCVAFASPATDPLPTNLLAADMDTEFNGPTSPLSIASATSGAAQQIVSVDGNSALELRDSALGAANPSYFYRRFSTGALIDAVNAVYKQPVGSPGRQFSLSFDLKRSAASDQPVAKDIFAQIAFGNYDNKLVPRFPVPPQLTLTTTAAYKNTSGALSRVTDTDIPQYKFTVVPNGGQRLATTVELGWQVRVNTTGTDEAIVIDNPSVVELPDPVIDDQPPTAPTGLVKGQVSETSASLTWTPSTDNFGVTGYDVYRDGYLVTSTTGGTTLAVVGNLVPSTTYQFTVRAKDASGNVSAPSAPLSMTTSPHVPTAPAPYPGDQQSRSQWLWDKTKAMLEEEGAINTASYVAQLGDHENVATNLGKLDRLYQLYDAEQYKTLSKMYGYLMVGDQYSPTMLTHVRSYFAQYAYGPLAQTENLRMSNYVTGYLVGQYFPDVSDLKGNSGAQLKSVNKAAILAMIDAGVHRGWAEYESSEYTFMTYFGLNAIYQWADDPELVQKAKMAMDVMWFEWANDWIDGYRVSTESRAKGDSTLADDPTWRGANHSILAWTYFGADRAQQGVGESDNLAPSAYRPDLEYVGLVAWPGTKYTPPPLAVQLGQKTDKSYTSYKANLQNSSGRAMDIYRTTYVRPTWGLGTEVQYRRVDNWLEDMPMVLRWHSGAAQSVFRVSVDVGNAPIGTYDDPAQHRVMQDGPAAVGVFKSAGDPTENYLNAMFPDTGSIVERRDVGGWSIVNTGTSYFAFRMAQPGTWYHQTPSDPANKVKTTAQNHPTASLSYSYDILRSQADRNGWVLDTADKSEYADLNAFAAAVTTKASLDTSHVGDESPRLVYHSIHGDTLDITYDSPAQAPGATHLINGAPINYDSFKLFDTPWLQQDKLGATFTASVGDEGVVYDFNQWTVTPVVHDVVPPTTTLTWSPGQPNGNEGWYTTTPSFTLDAKDDVATAGTQYRIDGGDWMAYPGSPVTVDLRGTHQVEYRSTDTAGNVEAAKSATVKVDTVAPAVTFSATIGDVYFGAVPAAPVCAAIDLTSGPAGCAVTGYSTAVGAHTLTATATDSAGNVAAIERTYTVLPWTVKGFYRPVEMGGVVNTVKGGSTVPMKFQVYSGTTELTDPAVVTMSVSQVSCTAGALTAEIDTLATGDTALQYADGQYQYNWKTPATPGACYAVTATTQDGSSTTALLKLR</sequence>
<feature type="domain" description="Fibronectin type-III" evidence="4">
    <location>
        <begin position="243"/>
        <end position="330"/>
    </location>
</feature>